<reference evidence="1 2" key="1">
    <citation type="journal article" date="2024" name="Plant Biotechnol. J.">
        <title>Genome and CRISPR/Cas9 system of a widespread forest tree (Populus alba) in the world.</title>
        <authorList>
            <person name="Liu Y.J."/>
            <person name="Jiang P.F."/>
            <person name="Han X.M."/>
            <person name="Li X.Y."/>
            <person name="Wang H.M."/>
            <person name="Wang Y.J."/>
            <person name="Wang X.X."/>
            <person name="Zeng Q.Y."/>
        </authorList>
    </citation>
    <scope>NUCLEOTIDE SEQUENCE [LARGE SCALE GENOMIC DNA]</scope>
    <source>
        <strain evidence="2">cv. PAL-ZL1</strain>
    </source>
</reference>
<gene>
    <name evidence="1" type="ORF">D5086_020047</name>
</gene>
<comment type="caution">
    <text evidence="1">The sequence shown here is derived from an EMBL/GenBank/DDBJ whole genome shotgun (WGS) entry which is preliminary data.</text>
</comment>
<sequence length="251" mass="28737">MQPSGHRWTFMKAPVIGFQILLFMRLEGTSPGAEHIPCLILCSTFFDSRSWGFAVYRLVEKIVLLLNSGAGSGRYFAVTSNAQDYFGFLHNGSRSFPLPVFQGFKMCIGMSKDMLVQPIDFWYQCSVLCYGNECFHLWRNRIGRSHSIIWCYGAMILESHHYTRKYSDLFRASSALPFAKVLKALPSYQFRFDQMSTDIRSQALFDHGKLAWPNVSHELPALSYNTFPAEIVKKQPKSELVHEVQTVLPVQ</sequence>
<protein>
    <submittedName>
        <fullName evidence="1">Uncharacterized protein</fullName>
    </submittedName>
</protein>
<proteinExistence type="predicted"/>
<accession>A0ACC4BIW7</accession>
<evidence type="ECO:0000313" key="1">
    <source>
        <dbReference type="EMBL" id="KAL3578543.1"/>
    </source>
</evidence>
<evidence type="ECO:0000313" key="2">
    <source>
        <dbReference type="Proteomes" id="UP000309997"/>
    </source>
</evidence>
<dbReference type="EMBL" id="RCHU02000010">
    <property type="protein sequence ID" value="KAL3578543.1"/>
    <property type="molecule type" value="Genomic_DNA"/>
</dbReference>
<organism evidence="1 2">
    <name type="scientific">Populus alba</name>
    <name type="common">White poplar</name>
    <dbReference type="NCBI Taxonomy" id="43335"/>
    <lineage>
        <taxon>Eukaryota</taxon>
        <taxon>Viridiplantae</taxon>
        <taxon>Streptophyta</taxon>
        <taxon>Embryophyta</taxon>
        <taxon>Tracheophyta</taxon>
        <taxon>Spermatophyta</taxon>
        <taxon>Magnoliopsida</taxon>
        <taxon>eudicotyledons</taxon>
        <taxon>Gunneridae</taxon>
        <taxon>Pentapetalae</taxon>
        <taxon>rosids</taxon>
        <taxon>fabids</taxon>
        <taxon>Malpighiales</taxon>
        <taxon>Salicaceae</taxon>
        <taxon>Saliceae</taxon>
        <taxon>Populus</taxon>
    </lineage>
</organism>
<dbReference type="Proteomes" id="UP000309997">
    <property type="component" value="Unassembled WGS sequence"/>
</dbReference>
<name>A0ACC4BIW7_POPAL</name>
<keyword evidence="2" id="KW-1185">Reference proteome</keyword>